<dbReference type="Gene3D" id="3.90.550.10">
    <property type="entry name" value="Spore Coat Polysaccharide Biosynthesis Protein SpsA, Chain A"/>
    <property type="match status" value="1"/>
</dbReference>
<sequence>MFISIVTVVFNGEKTIERTLQSVLNQQFDDYEYIIQDGGSTDKTIEIVESYRDQFGDKLKVYSELDKGIYDAMNKGIKHSLGDYIWLVNADDWITDDALDIVYSTVLQKNLDNCIISGAMNLIDPISLNITRVAHSNTKGLEMMDKTFKMGVAHPSTIVSKTVYRDYGLYDDRFYIAADLDFVLRMKKQGIPFIFIDKILSNFRIDGVSNQFPINKNMHDYCMLFDKHIDSFIKRFFLKCKFFVRAIVLYFLAPHVNAIVNKREALKGKI</sequence>
<evidence type="ECO:0000256" key="1">
    <source>
        <dbReference type="SAM" id="Phobius"/>
    </source>
</evidence>
<dbReference type="SUPFAM" id="SSF53448">
    <property type="entry name" value="Nucleotide-diphospho-sugar transferases"/>
    <property type="match status" value="1"/>
</dbReference>
<dbReference type="PANTHER" id="PTHR22916:SF3">
    <property type="entry name" value="UDP-GLCNAC:BETAGAL BETA-1,3-N-ACETYLGLUCOSAMINYLTRANSFERASE-LIKE PROTEIN 1"/>
    <property type="match status" value="1"/>
</dbReference>
<organism evidence="3 4">
    <name type="scientific">Bacteroides salyersiae</name>
    <dbReference type="NCBI Taxonomy" id="291644"/>
    <lineage>
        <taxon>Bacteria</taxon>
        <taxon>Pseudomonadati</taxon>
        <taxon>Bacteroidota</taxon>
        <taxon>Bacteroidia</taxon>
        <taxon>Bacteroidales</taxon>
        <taxon>Bacteroidaceae</taxon>
        <taxon>Bacteroides</taxon>
    </lineage>
</organism>
<gene>
    <name evidence="3" type="ORF">F3F73_16190</name>
</gene>
<dbReference type="InterPro" id="IPR001173">
    <property type="entry name" value="Glyco_trans_2-like"/>
</dbReference>
<protein>
    <submittedName>
        <fullName evidence="3">Glycosyltransferase</fullName>
    </submittedName>
</protein>
<dbReference type="AlphaFoldDB" id="A0A7J4XFW8"/>
<reference evidence="3 4" key="1">
    <citation type="journal article" date="2019" name="Nat. Med.">
        <title>A library of human gut bacterial isolates paired with longitudinal multiomics data enables mechanistic microbiome research.</title>
        <authorList>
            <person name="Poyet M."/>
            <person name="Groussin M."/>
            <person name="Gibbons S.M."/>
            <person name="Avila-Pacheco J."/>
            <person name="Jiang X."/>
            <person name="Kearney S.M."/>
            <person name="Perrotta A.R."/>
            <person name="Berdy B."/>
            <person name="Zhao S."/>
            <person name="Lieberman T.D."/>
            <person name="Swanson P.K."/>
            <person name="Smith M."/>
            <person name="Roesemann S."/>
            <person name="Alexander J.E."/>
            <person name="Rich S.A."/>
            <person name="Livny J."/>
            <person name="Vlamakis H."/>
            <person name="Clish C."/>
            <person name="Bullock K."/>
            <person name="Deik A."/>
            <person name="Scott J."/>
            <person name="Pierce K.A."/>
            <person name="Xavier R.J."/>
            <person name="Alm E.J."/>
        </authorList>
    </citation>
    <scope>NUCLEOTIDE SEQUENCE [LARGE SCALE GENOMIC DNA]</scope>
    <source>
        <strain evidence="3 4">BIOML-A10</strain>
    </source>
</reference>
<dbReference type="EMBL" id="VWMK01000017">
    <property type="protein sequence ID" value="KAA3761434.1"/>
    <property type="molecule type" value="Genomic_DNA"/>
</dbReference>
<dbReference type="Proteomes" id="UP000422221">
    <property type="component" value="Unassembled WGS sequence"/>
</dbReference>
<dbReference type="CDD" id="cd06433">
    <property type="entry name" value="GT_2_WfgS_like"/>
    <property type="match status" value="1"/>
</dbReference>
<dbReference type="GO" id="GO:0016758">
    <property type="term" value="F:hexosyltransferase activity"/>
    <property type="evidence" value="ECO:0007669"/>
    <property type="project" value="UniProtKB-ARBA"/>
</dbReference>
<feature type="transmembrane region" description="Helical" evidence="1">
    <location>
        <begin position="242"/>
        <end position="260"/>
    </location>
</feature>
<comment type="caution">
    <text evidence="3">The sequence shown here is derived from an EMBL/GenBank/DDBJ whole genome shotgun (WGS) entry which is preliminary data.</text>
</comment>
<accession>A0A7J4XFW8</accession>
<feature type="domain" description="Glycosyltransferase 2-like" evidence="2">
    <location>
        <begin position="4"/>
        <end position="114"/>
    </location>
</feature>
<keyword evidence="1" id="KW-0812">Transmembrane</keyword>
<dbReference type="Pfam" id="PF00535">
    <property type="entry name" value="Glycos_transf_2"/>
    <property type="match status" value="1"/>
</dbReference>
<keyword evidence="1" id="KW-0472">Membrane</keyword>
<evidence type="ECO:0000313" key="4">
    <source>
        <dbReference type="Proteomes" id="UP000422221"/>
    </source>
</evidence>
<name>A0A7J4XFW8_9BACE</name>
<dbReference type="InterPro" id="IPR029044">
    <property type="entry name" value="Nucleotide-diphossugar_trans"/>
</dbReference>
<proteinExistence type="predicted"/>
<dbReference type="RefSeq" id="WP_129648295.1">
    <property type="nucleotide sequence ID" value="NZ_CP081902.1"/>
</dbReference>
<keyword evidence="1" id="KW-1133">Transmembrane helix</keyword>
<evidence type="ECO:0000259" key="2">
    <source>
        <dbReference type="Pfam" id="PF00535"/>
    </source>
</evidence>
<keyword evidence="3" id="KW-0808">Transferase</keyword>
<evidence type="ECO:0000313" key="3">
    <source>
        <dbReference type="EMBL" id="KAA3761434.1"/>
    </source>
</evidence>
<dbReference type="PANTHER" id="PTHR22916">
    <property type="entry name" value="GLYCOSYLTRANSFERASE"/>
    <property type="match status" value="1"/>
</dbReference>